<evidence type="ECO:0000313" key="3">
    <source>
        <dbReference type="Ensembl" id="ENSSLDP00000010808.1"/>
    </source>
</evidence>
<keyword evidence="2" id="KW-1133">Transmembrane helix</keyword>
<evidence type="ECO:0000313" key="4">
    <source>
        <dbReference type="Proteomes" id="UP000261360"/>
    </source>
</evidence>
<proteinExistence type="predicted"/>
<dbReference type="Proteomes" id="UP000261360">
    <property type="component" value="Unplaced"/>
</dbReference>
<keyword evidence="4" id="KW-1185">Reference proteome</keyword>
<reference evidence="3" key="1">
    <citation type="submission" date="2025-08" db="UniProtKB">
        <authorList>
            <consortium name="Ensembl"/>
        </authorList>
    </citation>
    <scope>IDENTIFICATION</scope>
</reference>
<evidence type="ECO:0000256" key="2">
    <source>
        <dbReference type="SAM" id="Phobius"/>
    </source>
</evidence>
<protein>
    <submittedName>
        <fullName evidence="3">Uncharacterized protein</fullName>
    </submittedName>
</protein>
<dbReference type="AlphaFoldDB" id="A0A3B4XEV5"/>
<sequence>VVARQLTTAIDGHNIFKFQSWLLPLALDRNSVIAVVIFVTVSALAIMARFICSRKETYRNQEVKAAQPEDSHEFPFSSQADSQSAPSENQKEYFI</sequence>
<keyword evidence="2" id="KW-0812">Transmembrane</keyword>
<keyword evidence="2" id="KW-0472">Membrane</keyword>
<dbReference type="Ensembl" id="ENSSLDT00000011204.1">
    <property type="protein sequence ID" value="ENSSLDP00000010808.1"/>
    <property type="gene ID" value="ENSSLDG00000008606.1"/>
</dbReference>
<accession>A0A3B4XEV5</accession>
<organism evidence="3 4">
    <name type="scientific">Seriola lalandi dorsalis</name>
    <dbReference type="NCBI Taxonomy" id="1841481"/>
    <lineage>
        <taxon>Eukaryota</taxon>
        <taxon>Metazoa</taxon>
        <taxon>Chordata</taxon>
        <taxon>Craniata</taxon>
        <taxon>Vertebrata</taxon>
        <taxon>Euteleostomi</taxon>
        <taxon>Actinopterygii</taxon>
        <taxon>Neopterygii</taxon>
        <taxon>Teleostei</taxon>
        <taxon>Neoteleostei</taxon>
        <taxon>Acanthomorphata</taxon>
        <taxon>Carangaria</taxon>
        <taxon>Carangiformes</taxon>
        <taxon>Carangidae</taxon>
        <taxon>Seriola</taxon>
    </lineage>
</organism>
<feature type="compositionally biased region" description="Polar residues" evidence="1">
    <location>
        <begin position="76"/>
        <end position="88"/>
    </location>
</feature>
<feature type="transmembrane region" description="Helical" evidence="2">
    <location>
        <begin position="31"/>
        <end position="52"/>
    </location>
</feature>
<name>A0A3B4XEV5_SERLL</name>
<feature type="compositionally biased region" description="Basic and acidic residues" evidence="1">
    <location>
        <begin position="62"/>
        <end position="73"/>
    </location>
</feature>
<evidence type="ECO:0000256" key="1">
    <source>
        <dbReference type="SAM" id="MobiDB-lite"/>
    </source>
</evidence>
<reference evidence="3" key="2">
    <citation type="submission" date="2025-09" db="UniProtKB">
        <authorList>
            <consortium name="Ensembl"/>
        </authorList>
    </citation>
    <scope>IDENTIFICATION</scope>
</reference>
<feature type="region of interest" description="Disordered" evidence="1">
    <location>
        <begin position="62"/>
        <end position="95"/>
    </location>
</feature>
<dbReference type="GeneTree" id="ENSGT00940000177342"/>